<reference evidence="1" key="3">
    <citation type="journal article" date="2017" name="Nature">
        <title>Genome sequence of the progenitor of the wheat D genome Aegilops tauschii.</title>
        <authorList>
            <person name="Luo M.C."/>
            <person name="Gu Y.Q."/>
            <person name="Puiu D."/>
            <person name="Wang H."/>
            <person name="Twardziok S.O."/>
            <person name="Deal K.R."/>
            <person name="Huo N."/>
            <person name="Zhu T."/>
            <person name="Wang L."/>
            <person name="Wang Y."/>
            <person name="McGuire P.E."/>
            <person name="Liu S."/>
            <person name="Long H."/>
            <person name="Ramasamy R.K."/>
            <person name="Rodriguez J.C."/>
            <person name="Van S.L."/>
            <person name="Yuan L."/>
            <person name="Wang Z."/>
            <person name="Xia Z."/>
            <person name="Xiao L."/>
            <person name="Anderson O.D."/>
            <person name="Ouyang S."/>
            <person name="Liang Y."/>
            <person name="Zimin A.V."/>
            <person name="Pertea G."/>
            <person name="Qi P."/>
            <person name="Bennetzen J.L."/>
            <person name="Dai X."/>
            <person name="Dawson M.W."/>
            <person name="Muller H.G."/>
            <person name="Kugler K."/>
            <person name="Rivarola-Duarte L."/>
            <person name="Spannagl M."/>
            <person name="Mayer K.F.X."/>
            <person name="Lu F.H."/>
            <person name="Bevan M.W."/>
            <person name="Leroy P."/>
            <person name="Li P."/>
            <person name="You F.M."/>
            <person name="Sun Q."/>
            <person name="Liu Z."/>
            <person name="Lyons E."/>
            <person name="Wicker T."/>
            <person name="Salzberg S.L."/>
            <person name="Devos K.M."/>
            <person name="Dvorak J."/>
        </authorList>
    </citation>
    <scope>NUCLEOTIDE SEQUENCE [LARGE SCALE GENOMIC DNA]</scope>
    <source>
        <strain evidence="1">cv. AL8/78</strain>
    </source>
</reference>
<dbReference type="Proteomes" id="UP000015105">
    <property type="component" value="Chromosome 5D"/>
</dbReference>
<accession>A0A453JEK6</accession>
<sequence>MAGMYRHLQGQCRTQAAILALTGSKSTARKKDPTVSAWHCYRLSVSDLC</sequence>
<protein>
    <submittedName>
        <fullName evidence="1">Uncharacterized protein</fullName>
    </submittedName>
</protein>
<dbReference type="AlphaFoldDB" id="A0A453JEK6"/>
<reference evidence="1" key="5">
    <citation type="journal article" date="2021" name="G3 (Bethesda)">
        <title>Aegilops tauschii genome assembly Aet v5.0 features greater sequence contiguity and improved annotation.</title>
        <authorList>
            <person name="Wang L."/>
            <person name="Zhu T."/>
            <person name="Rodriguez J.C."/>
            <person name="Deal K.R."/>
            <person name="Dubcovsky J."/>
            <person name="McGuire P.E."/>
            <person name="Lux T."/>
            <person name="Spannagl M."/>
            <person name="Mayer K.F.X."/>
            <person name="Baldrich P."/>
            <person name="Meyers B.C."/>
            <person name="Huo N."/>
            <person name="Gu Y.Q."/>
            <person name="Zhou H."/>
            <person name="Devos K.M."/>
            <person name="Bennetzen J.L."/>
            <person name="Unver T."/>
            <person name="Budak H."/>
            <person name="Gulick P.J."/>
            <person name="Galiba G."/>
            <person name="Kalapos B."/>
            <person name="Nelson D.R."/>
            <person name="Li P."/>
            <person name="You F.M."/>
            <person name="Luo M.C."/>
            <person name="Dvorak J."/>
        </authorList>
    </citation>
    <scope>NUCLEOTIDE SEQUENCE [LARGE SCALE GENOMIC DNA]</scope>
    <source>
        <strain evidence="1">cv. AL8/78</strain>
    </source>
</reference>
<name>A0A453JEK6_AEGTS</name>
<keyword evidence="2" id="KW-1185">Reference proteome</keyword>
<reference evidence="2" key="2">
    <citation type="journal article" date="2017" name="Nat. Plants">
        <title>The Aegilops tauschii genome reveals multiple impacts of transposons.</title>
        <authorList>
            <person name="Zhao G."/>
            <person name="Zou C."/>
            <person name="Li K."/>
            <person name="Wang K."/>
            <person name="Li T."/>
            <person name="Gao L."/>
            <person name="Zhang X."/>
            <person name="Wang H."/>
            <person name="Yang Z."/>
            <person name="Liu X."/>
            <person name="Jiang W."/>
            <person name="Mao L."/>
            <person name="Kong X."/>
            <person name="Jiao Y."/>
            <person name="Jia J."/>
        </authorList>
    </citation>
    <scope>NUCLEOTIDE SEQUENCE [LARGE SCALE GENOMIC DNA]</scope>
    <source>
        <strain evidence="2">cv. AL8/78</strain>
    </source>
</reference>
<reference evidence="1" key="4">
    <citation type="submission" date="2019-03" db="UniProtKB">
        <authorList>
            <consortium name="EnsemblPlants"/>
        </authorList>
    </citation>
    <scope>IDENTIFICATION</scope>
</reference>
<dbReference type="Gramene" id="AET5Gv20012600.4">
    <property type="protein sequence ID" value="AET5Gv20012600.4"/>
    <property type="gene ID" value="AET5Gv20012600"/>
</dbReference>
<dbReference type="EnsemblPlants" id="AET5Gv20012600.4">
    <property type="protein sequence ID" value="AET5Gv20012600.4"/>
    <property type="gene ID" value="AET5Gv20012600"/>
</dbReference>
<evidence type="ECO:0000313" key="2">
    <source>
        <dbReference type="Proteomes" id="UP000015105"/>
    </source>
</evidence>
<proteinExistence type="predicted"/>
<organism evidence="1 2">
    <name type="scientific">Aegilops tauschii subsp. strangulata</name>
    <name type="common">Goatgrass</name>
    <dbReference type="NCBI Taxonomy" id="200361"/>
    <lineage>
        <taxon>Eukaryota</taxon>
        <taxon>Viridiplantae</taxon>
        <taxon>Streptophyta</taxon>
        <taxon>Embryophyta</taxon>
        <taxon>Tracheophyta</taxon>
        <taxon>Spermatophyta</taxon>
        <taxon>Magnoliopsida</taxon>
        <taxon>Liliopsida</taxon>
        <taxon>Poales</taxon>
        <taxon>Poaceae</taxon>
        <taxon>BOP clade</taxon>
        <taxon>Pooideae</taxon>
        <taxon>Triticodae</taxon>
        <taxon>Triticeae</taxon>
        <taxon>Triticinae</taxon>
        <taxon>Aegilops</taxon>
    </lineage>
</organism>
<evidence type="ECO:0000313" key="1">
    <source>
        <dbReference type="EnsemblPlants" id="AET5Gv20012600.4"/>
    </source>
</evidence>
<reference evidence="2" key="1">
    <citation type="journal article" date="2014" name="Science">
        <title>Ancient hybridizations among the ancestral genomes of bread wheat.</title>
        <authorList>
            <consortium name="International Wheat Genome Sequencing Consortium,"/>
            <person name="Marcussen T."/>
            <person name="Sandve S.R."/>
            <person name="Heier L."/>
            <person name="Spannagl M."/>
            <person name="Pfeifer M."/>
            <person name="Jakobsen K.S."/>
            <person name="Wulff B.B."/>
            <person name="Steuernagel B."/>
            <person name="Mayer K.F."/>
            <person name="Olsen O.A."/>
        </authorList>
    </citation>
    <scope>NUCLEOTIDE SEQUENCE [LARGE SCALE GENOMIC DNA]</scope>
    <source>
        <strain evidence="2">cv. AL8/78</strain>
    </source>
</reference>